<sequence length="103" mass="11876">MFGFLHQRRRGECPRSGGASCLQVVRHDLHHLHHLATYFYFLAFLQVCTSMTPHRPKLPALRRTGITRECRPDHYRTGKRDLDKDRGKVVRAPGQRERGGNAA</sequence>
<protein>
    <submittedName>
        <fullName evidence="2">Uncharacterized protein</fullName>
    </submittedName>
</protein>
<dbReference type="AlphaFoldDB" id="A0A5B7IYF1"/>
<dbReference type="Proteomes" id="UP000324222">
    <property type="component" value="Unassembled WGS sequence"/>
</dbReference>
<accession>A0A5B7IYF1</accession>
<feature type="region of interest" description="Disordered" evidence="1">
    <location>
        <begin position="72"/>
        <end position="103"/>
    </location>
</feature>
<keyword evidence="3" id="KW-1185">Reference proteome</keyword>
<evidence type="ECO:0000313" key="2">
    <source>
        <dbReference type="EMBL" id="MPC85254.1"/>
    </source>
</evidence>
<comment type="caution">
    <text evidence="2">The sequence shown here is derived from an EMBL/GenBank/DDBJ whole genome shotgun (WGS) entry which is preliminary data.</text>
</comment>
<name>A0A5B7IYF1_PORTR</name>
<reference evidence="2 3" key="1">
    <citation type="submission" date="2019-05" db="EMBL/GenBank/DDBJ databases">
        <title>Another draft genome of Portunus trituberculatus and its Hox gene families provides insights of decapod evolution.</title>
        <authorList>
            <person name="Jeong J.-H."/>
            <person name="Song I."/>
            <person name="Kim S."/>
            <person name="Choi T."/>
            <person name="Kim D."/>
            <person name="Ryu S."/>
            <person name="Kim W."/>
        </authorList>
    </citation>
    <scope>NUCLEOTIDE SEQUENCE [LARGE SCALE GENOMIC DNA]</scope>
    <source>
        <tissue evidence="2">Muscle</tissue>
    </source>
</reference>
<gene>
    <name evidence="2" type="ORF">E2C01_080019</name>
</gene>
<dbReference type="EMBL" id="VSRR010067825">
    <property type="protein sequence ID" value="MPC85254.1"/>
    <property type="molecule type" value="Genomic_DNA"/>
</dbReference>
<evidence type="ECO:0000313" key="3">
    <source>
        <dbReference type="Proteomes" id="UP000324222"/>
    </source>
</evidence>
<evidence type="ECO:0000256" key="1">
    <source>
        <dbReference type="SAM" id="MobiDB-lite"/>
    </source>
</evidence>
<organism evidence="2 3">
    <name type="scientific">Portunus trituberculatus</name>
    <name type="common">Swimming crab</name>
    <name type="synonym">Neptunus trituberculatus</name>
    <dbReference type="NCBI Taxonomy" id="210409"/>
    <lineage>
        <taxon>Eukaryota</taxon>
        <taxon>Metazoa</taxon>
        <taxon>Ecdysozoa</taxon>
        <taxon>Arthropoda</taxon>
        <taxon>Crustacea</taxon>
        <taxon>Multicrustacea</taxon>
        <taxon>Malacostraca</taxon>
        <taxon>Eumalacostraca</taxon>
        <taxon>Eucarida</taxon>
        <taxon>Decapoda</taxon>
        <taxon>Pleocyemata</taxon>
        <taxon>Brachyura</taxon>
        <taxon>Eubrachyura</taxon>
        <taxon>Portunoidea</taxon>
        <taxon>Portunidae</taxon>
        <taxon>Portuninae</taxon>
        <taxon>Portunus</taxon>
    </lineage>
</organism>
<proteinExistence type="predicted"/>